<name>A0AB33VI97_RALSU</name>
<dbReference type="EC" id="2.5.1.18" evidence="2"/>
<dbReference type="AlphaFoldDB" id="A0AB33VI97"/>
<evidence type="ECO:0000313" key="2">
    <source>
        <dbReference type="EMBL" id="EAP74493.1"/>
    </source>
</evidence>
<dbReference type="GO" id="GO:0006749">
    <property type="term" value="P:glutathione metabolic process"/>
    <property type="evidence" value="ECO:0007669"/>
    <property type="project" value="TreeGrafter"/>
</dbReference>
<feature type="domain" description="GST N-terminal" evidence="1">
    <location>
        <begin position="1"/>
        <end position="78"/>
    </location>
</feature>
<evidence type="ECO:0000259" key="1">
    <source>
        <dbReference type="PROSITE" id="PS50404"/>
    </source>
</evidence>
<dbReference type="Gene3D" id="1.20.1050.10">
    <property type="match status" value="1"/>
</dbReference>
<gene>
    <name evidence="2" type="ORF">RRSL_04341</name>
</gene>
<dbReference type="GO" id="GO:0006559">
    <property type="term" value="P:L-phenylalanine catabolic process"/>
    <property type="evidence" value="ECO:0007669"/>
    <property type="project" value="TreeGrafter"/>
</dbReference>
<dbReference type="InterPro" id="IPR036249">
    <property type="entry name" value="Thioredoxin-like_sf"/>
</dbReference>
<dbReference type="PANTHER" id="PTHR42673:SF21">
    <property type="entry name" value="GLUTATHIONE S-TRANSFERASE YFCF"/>
    <property type="match status" value="1"/>
</dbReference>
<comment type="caution">
    <text evidence="2">The sequence shown here is derived from an EMBL/GenBank/DDBJ whole genome shotgun (WGS) entry which is preliminary data.</text>
</comment>
<reference evidence="2 3" key="1">
    <citation type="journal article" date="2006" name="Mol. Plant Microbe Interact.">
        <title>Identification of open reading frames unique to a select agent: Ralstonia solanacearum race 3 biovar 2.</title>
        <authorList>
            <person name="Gabriel D.W."/>
            <person name="Allen C."/>
            <person name="Schell M."/>
            <person name="Denny T.P."/>
            <person name="Greenberg J.T."/>
            <person name="Duan Y.P."/>
            <person name="Flores-Cruz Z."/>
            <person name="Huang Q."/>
            <person name="Clifford J.M."/>
            <person name="Presting G."/>
            <person name="Gonzalez E.T."/>
            <person name="Reddy J."/>
            <person name="Elphinstone J."/>
            <person name="Swanson J."/>
            <person name="Yao J."/>
            <person name="Mulholland V."/>
            <person name="Liu L."/>
            <person name="Farmerie W."/>
            <person name="Patnaikuni M."/>
            <person name="Balogh B."/>
            <person name="Norman D."/>
            <person name="Alvarez A."/>
            <person name="Castillo J.A."/>
            <person name="Jones J."/>
            <person name="Saddler G."/>
            <person name="Walunas T."/>
            <person name="Zhukov A."/>
            <person name="Mikhailova N."/>
        </authorList>
    </citation>
    <scope>NUCLEOTIDE SEQUENCE [LARGE SCALE GENOMIC DNA]</scope>
    <source>
        <strain evidence="2 3">UW551</strain>
    </source>
</reference>
<dbReference type="GO" id="GO:0016034">
    <property type="term" value="F:maleylacetoacetate isomerase activity"/>
    <property type="evidence" value="ECO:0007669"/>
    <property type="project" value="TreeGrafter"/>
</dbReference>
<dbReference type="SUPFAM" id="SSF47616">
    <property type="entry name" value="GST C-terminal domain-like"/>
    <property type="match status" value="1"/>
</dbReference>
<dbReference type="CDD" id="cd00570">
    <property type="entry name" value="GST_N_family"/>
    <property type="match status" value="1"/>
</dbReference>
<dbReference type="GO" id="GO:0004364">
    <property type="term" value="F:glutathione transferase activity"/>
    <property type="evidence" value="ECO:0007669"/>
    <property type="project" value="UniProtKB-EC"/>
</dbReference>
<protein>
    <submittedName>
        <fullName evidence="2">Glutathione S-transferase</fullName>
        <ecNumber evidence="2">2.5.1.18</ecNumber>
    </submittedName>
</protein>
<dbReference type="RefSeq" id="WP_003261474.1">
    <property type="nucleotide sequence ID" value="NZ_AAKL01000003.1"/>
</dbReference>
<dbReference type="InterPro" id="IPR036282">
    <property type="entry name" value="Glutathione-S-Trfase_C_sf"/>
</dbReference>
<dbReference type="InterPro" id="IPR004045">
    <property type="entry name" value="Glutathione_S-Trfase_N"/>
</dbReference>
<dbReference type="Pfam" id="PF13417">
    <property type="entry name" value="GST_N_3"/>
    <property type="match status" value="1"/>
</dbReference>
<dbReference type="PANTHER" id="PTHR42673">
    <property type="entry name" value="MALEYLACETOACETATE ISOMERASE"/>
    <property type="match status" value="1"/>
</dbReference>
<dbReference type="PROSITE" id="PS50404">
    <property type="entry name" value="GST_NTER"/>
    <property type="match status" value="1"/>
</dbReference>
<dbReference type="Gene3D" id="3.40.30.10">
    <property type="entry name" value="Glutaredoxin"/>
    <property type="match status" value="1"/>
</dbReference>
<keyword evidence="2" id="KW-0808">Transferase</keyword>
<dbReference type="Proteomes" id="UP000005933">
    <property type="component" value="Unassembled WGS sequence"/>
</dbReference>
<evidence type="ECO:0000313" key="3">
    <source>
        <dbReference type="Proteomes" id="UP000005933"/>
    </source>
</evidence>
<dbReference type="CDD" id="cd03205">
    <property type="entry name" value="GST_C_6"/>
    <property type="match status" value="1"/>
</dbReference>
<dbReference type="SUPFAM" id="SSF52833">
    <property type="entry name" value="Thioredoxin-like"/>
    <property type="match status" value="1"/>
</dbReference>
<dbReference type="EMBL" id="AAKL01000003">
    <property type="protein sequence ID" value="EAP74493.1"/>
    <property type="molecule type" value="Genomic_DNA"/>
</dbReference>
<accession>A0AB33VI97</accession>
<organism evidence="2 3">
    <name type="scientific">Ralstonia solanacearum (strain UW551)</name>
    <dbReference type="NCBI Taxonomy" id="342110"/>
    <lineage>
        <taxon>Bacteria</taxon>
        <taxon>Pseudomonadati</taxon>
        <taxon>Pseudomonadota</taxon>
        <taxon>Betaproteobacteria</taxon>
        <taxon>Burkholderiales</taxon>
        <taxon>Burkholderiaceae</taxon>
        <taxon>Ralstonia</taxon>
        <taxon>Ralstonia solanacearum species complex</taxon>
    </lineage>
</organism>
<sequence length="202" mass="21874">MKLIGMLDSPYVRRTAISLKLLGLPFEHAPVSVFRHFDAFSAVNPVVKAPTLVCDDGTVLMDSTLILDYAEALAGRSLMPAALPARRQALRIVGLALAACEKSVQLVYEFNQRPAEKTHAPWVERVQGQLRAAVGALEAALHDAPAPVDPRVLAQPDLTTAVAWGFIQLTVPDRIAAADYPRLAAFAAAAERLDVFRETPIE</sequence>
<proteinExistence type="predicted"/>